<dbReference type="AlphaFoldDB" id="A0A1D1V015"/>
<reference evidence="1 2" key="1">
    <citation type="journal article" date="2016" name="Nat. Commun.">
        <title>Extremotolerant tardigrade genome and improved radiotolerance of human cultured cells by tardigrade-unique protein.</title>
        <authorList>
            <person name="Hashimoto T."/>
            <person name="Horikawa D.D."/>
            <person name="Saito Y."/>
            <person name="Kuwahara H."/>
            <person name="Kozuka-Hata H."/>
            <person name="Shin-I T."/>
            <person name="Minakuchi Y."/>
            <person name="Ohishi K."/>
            <person name="Motoyama A."/>
            <person name="Aizu T."/>
            <person name="Enomoto A."/>
            <person name="Kondo K."/>
            <person name="Tanaka S."/>
            <person name="Hara Y."/>
            <person name="Koshikawa S."/>
            <person name="Sagara H."/>
            <person name="Miura T."/>
            <person name="Yokobori S."/>
            <person name="Miyagawa K."/>
            <person name="Suzuki Y."/>
            <person name="Kubo T."/>
            <person name="Oyama M."/>
            <person name="Kohara Y."/>
            <person name="Fujiyama A."/>
            <person name="Arakawa K."/>
            <person name="Katayama T."/>
            <person name="Toyoda A."/>
            <person name="Kunieda T."/>
        </authorList>
    </citation>
    <scope>NUCLEOTIDE SEQUENCE [LARGE SCALE GENOMIC DNA]</scope>
    <source>
        <strain evidence="1 2">YOKOZUNA-1</strain>
    </source>
</reference>
<name>A0A1D1V015_RAMVA</name>
<keyword evidence="2" id="KW-1185">Reference proteome</keyword>
<dbReference type="EMBL" id="BDGG01000002">
    <property type="protein sequence ID" value="GAU93995.1"/>
    <property type="molecule type" value="Genomic_DNA"/>
</dbReference>
<protein>
    <submittedName>
        <fullName evidence="1">Uncharacterized protein</fullName>
    </submittedName>
</protein>
<evidence type="ECO:0000313" key="2">
    <source>
        <dbReference type="Proteomes" id="UP000186922"/>
    </source>
</evidence>
<evidence type="ECO:0000313" key="1">
    <source>
        <dbReference type="EMBL" id="GAU93995.1"/>
    </source>
</evidence>
<proteinExistence type="predicted"/>
<organism evidence="1 2">
    <name type="scientific">Ramazzottius varieornatus</name>
    <name type="common">Water bear</name>
    <name type="synonym">Tardigrade</name>
    <dbReference type="NCBI Taxonomy" id="947166"/>
    <lineage>
        <taxon>Eukaryota</taxon>
        <taxon>Metazoa</taxon>
        <taxon>Ecdysozoa</taxon>
        <taxon>Tardigrada</taxon>
        <taxon>Eutardigrada</taxon>
        <taxon>Parachela</taxon>
        <taxon>Hypsibioidea</taxon>
        <taxon>Ramazzottiidae</taxon>
        <taxon>Ramazzottius</taxon>
    </lineage>
</organism>
<comment type="caution">
    <text evidence="1">The sequence shown here is derived from an EMBL/GenBank/DDBJ whole genome shotgun (WGS) entry which is preliminary data.</text>
</comment>
<gene>
    <name evidence="1" type="primary">RvY_05844-1</name>
    <name evidence="1" type="synonym">RvY_05844.1</name>
    <name evidence="1" type="ORF">RvY_05844</name>
</gene>
<accession>A0A1D1V015</accession>
<sequence>MWTGNDRWCTSPAETRCKSERFALNTLTTTVLTVSTIRHFFAPHNFHFARFESNFFSLPGLRYYHQNAADGHWSVQLPQAGKDPCDFGQFQGYIRFPVSARDIYLPSV</sequence>
<dbReference type="Proteomes" id="UP000186922">
    <property type="component" value="Unassembled WGS sequence"/>
</dbReference>